<dbReference type="STRING" id="1618207.UM93_06825"/>
<accession>A0A0D4C2V5</accession>
<feature type="domain" description="Leucine-binding protein" evidence="4">
    <location>
        <begin position="40"/>
        <end position="383"/>
    </location>
</feature>
<keyword evidence="2 3" id="KW-0732">Signal</keyword>
<comment type="similarity">
    <text evidence="1">Belongs to the leucine-binding protein family.</text>
</comment>
<evidence type="ECO:0000256" key="2">
    <source>
        <dbReference type="ARBA" id="ARBA00022729"/>
    </source>
</evidence>
<dbReference type="RefSeq" id="WP_052663923.1">
    <property type="nucleotide sequence ID" value="NZ_CP011005.1"/>
</dbReference>
<organism evidence="5 6">
    <name type="scientific">Psychromicrobium lacuslunae</name>
    <dbReference type="NCBI Taxonomy" id="1618207"/>
    <lineage>
        <taxon>Bacteria</taxon>
        <taxon>Bacillati</taxon>
        <taxon>Actinomycetota</taxon>
        <taxon>Actinomycetes</taxon>
        <taxon>Micrococcales</taxon>
        <taxon>Micrococcaceae</taxon>
        <taxon>Psychromicrobium</taxon>
    </lineage>
</organism>
<dbReference type="PANTHER" id="PTHR47235:SF1">
    <property type="entry name" value="BLR6548 PROTEIN"/>
    <property type="match status" value="1"/>
</dbReference>
<dbReference type="Proteomes" id="UP000061839">
    <property type="component" value="Chromosome"/>
</dbReference>
<dbReference type="CDD" id="cd06341">
    <property type="entry name" value="PBP1_ABC_ligand_binding-like"/>
    <property type="match status" value="1"/>
</dbReference>
<dbReference type="EMBL" id="CP011005">
    <property type="protein sequence ID" value="AJT42943.1"/>
    <property type="molecule type" value="Genomic_DNA"/>
</dbReference>
<proteinExistence type="inferred from homology"/>
<keyword evidence="6" id="KW-1185">Reference proteome</keyword>
<dbReference type="PROSITE" id="PS51257">
    <property type="entry name" value="PROKAR_LIPOPROTEIN"/>
    <property type="match status" value="1"/>
</dbReference>
<name>A0A0D4C2V5_9MICC</name>
<evidence type="ECO:0000313" key="5">
    <source>
        <dbReference type="EMBL" id="AJT42943.1"/>
    </source>
</evidence>
<dbReference type="OrthoDB" id="26870at2"/>
<reference evidence="5 6" key="1">
    <citation type="journal article" date="2015" name="Genome Announc.">
        <title>Complete Genome Sequencing of Protease-Producing Novel Arthrobacter sp. Strain IHBB 11108 Using PacBio Single-Molecule Real-Time Sequencing Technology.</title>
        <authorList>
            <person name="Kiran S."/>
            <person name="Swarnkar M.K."/>
            <person name="Pal M."/>
            <person name="Thakur R."/>
            <person name="Tewari R."/>
            <person name="Singh A.K."/>
            <person name="Gulati A."/>
        </authorList>
    </citation>
    <scope>NUCLEOTIDE SEQUENCE [LARGE SCALE GENOMIC DNA]</scope>
    <source>
        <strain evidence="5 6">IHBB 11108</strain>
    </source>
</reference>
<dbReference type="Pfam" id="PF13458">
    <property type="entry name" value="Peripla_BP_6"/>
    <property type="match status" value="1"/>
</dbReference>
<dbReference type="AlphaFoldDB" id="A0A0D4C2V5"/>
<feature type="signal peptide" evidence="3">
    <location>
        <begin position="1"/>
        <end position="23"/>
    </location>
</feature>
<dbReference type="PATRIC" id="fig|1618207.4.peg.1383"/>
<dbReference type="SUPFAM" id="SSF53822">
    <property type="entry name" value="Periplasmic binding protein-like I"/>
    <property type="match status" value="1"/>
</dbReference>
<dbReference type="HOGENOM" id="CLU_054386_0_0_11"/>
<evidence type="ECO:0000313" key="6">
    <source>
        <dbReference type="Proteomes" id="UP000061839"/>
    </source>
</evidence>
<dbReference type="Gene3D" id="3.40.50.2300">
    <property type="match status" value="2"/>
</dbReference>
<dbReference type="KEGG" id="ari:UM93_06825"/>
<dbReference type="PANTHER" id="PTHR47235">
    <property type="entry name" value="BLR6548 PROTEIN"/>
    <property type="match status" value="1"/>
</dbReference>
<sequence length="396" mass="41526">MKTRSIQYAAVAAVGMLLLSACGEDSNSNNSAAVGSNGNIVVGSVNALSGAATFPEASKAAQAVFDQVNASGGINGKKIDYVVTDDKGDPATAAQSARDVVGSKNAVALVGSASLLDCDVNAKYYQENGILSIQGTGVDQACFSSPAVSPVNVGPFLDTEMTLTYGSETLKLDKICGFLEIAGATGPAYKAAIENWKKKTGKDLVFLDDSVPYGSPDYTPQVIKAKNAGCKAVYINATEPDGLGMLKAAEAQGFNDVTWLFLTSTYTEQFAQAAGKVGNGVYVPAEFAPYTDENEAANKDWRELMTSKNIPLTSFAQGGYLAAKYFVEVLQGISGDITRAAVTKALQEMKPISNPMVGTPYVFGPGSAHNSSTGVWPVKLQDGKWVKAADNWLLQK</sequence>
<protein>
    <submittedName>
        <fullName evidence="5">Branched-chain amino acid ABC transporter substrate-binding protein</fullName>
    </submittedName>
</protein>
<dbReference type="InterPro" id="IPR028081">
    <property type="entry name" value="Leu-bd"/>
</dbReference>
<dbReference type="InterPro" id="IPR028082">
    <property type="entry name" value="Peripla_BP_I"/>
</dbReference>
<evidence type="ECO:0000256" key="1">
    <source>
        <dbReference type="ARBA" id="ARBA00010062"/>
    </source>
</evidence>
<evidence type="ECO:0000259" key="4">
    <source>
        <dbReference type="Pfam" id="PF13458"/>
    </source>
</evidence>
<gene>
    <name evidence="5" type="ORF">UM93_06825</name>
</gene>
<evidence type="ECO:0000256" key="3">
    <source>
        <dbReference type="SAM" id="SignalP"/>
    </source>
</evidence>
<feature type="chain" id="PRO_5039032287" evidence="3">
    <location>
        <begin position="24"/>
        <end position="396"/>
    </location>
</feature>